<feature type="transmembrane region" description="Helical" evidence="1">
    <location>
        <begin position="41"/>
        <end position="62"/>
    </location>
</feature>
<proteinExistence type="predicted"/>
<dbReference type="CDD" id="cd16935">
    <property type="entry name" value="HATPase_AgrC-ComD-like"/>
    <property type="match status" value="1"/>
</dbReference>
<evidence type="ECO:0000256" key="1">
    <source>
        <dbReference type="SAM" id="Phobius"/>
    </source>
</evidence>
<dbReference type="Pfam" id="PF14501">
    <property type="entry name" value="HATPase_c_5"/>
    <property type="match status" value="1"/>
</dbReference>
<feature type="transmembrane region" description="Helical" evidence="1">
    <location>
        <begin position="93"/>
        <end position="115"/>
    </location>
</feature>
<dbReference type="InterPro" id="IPR032834">
    <property type="entry name" value="NatK-like_C"/>
</dbReference>
<dbReference type="Proteomes" id="UP000476055">
    <property type="component" value="Unassembled WGS sequence"/>
</dbReference>
<feature type="transmembrane region" description="Helical" evidence="1">
    <location>
        <begin position="186"/>
        <end position="207"/>
    </location>
</feature>
<accession>A0A6L5YMD0</accession>
<keyword evidence="1" id="KW-0472">Membrane</keyword>
<organism evidence="3 4">
    <name type="scientific">Waltera intestinalis</name>
    <dbReference type="NCBI Taxonomy" id="2606635"/>
    <lineage>
        <taxon>Bacteria</taxon>
        <taxon>Bacillati</taxon>
        <taxon>Bacillota</taxon>
        <taxon>Clostridia</taxon>
        <taxon>Lachnospirales</taxon>
        <taxon>Lachnospiraceae</taxon>
        <taxon>Waltera</taxon>
    </lineage>
</organism>
<dbReference type="SUPFAM" id="SSF55874">
    <property type="entry name" value="ATPase domain of HSP90 chaperone/DNA topoisomerase II/histidine kinase"/>
    <property type="match status" value="1"/>
</dbReference>
<feature type="transmembrane region" description="Helical" evidence="1">
    <location>
        <begin position="227"/>
        <end position="247"/>
    </location>
</feature>
<feature type="domain" description="Sensor histidine kinase NatK-like C-terminal" evidence="2">
    <location>
        <begin position="373"/>
        <end position="481"/>
    </location>
</feature>
<protein>
    <submittedName>
        <fullName evidence="3">Sensor histidine kinase</fullName>
    </submittedName>
</protein>
<keyword evidence="3" id="KW-0808">Transferase</keyword>
<dbReference type="InterPro" id="IPR036890">
    <property type="entry name" value="HATPase_C_sf"/>
</dbReference>
<name>A0A6L5YMD0_9FIRM</name>
<dbReference type="PANTHER" id="PTHR40448:SF1">
    <property type="entry name" value="TWO-COMPONENT SENSOR HISTIDINE KINASE"/>
    <property type="match status" value="1"/>
</dbReference>
<dbReference type="Gene3D" id="3.30.565.10">
    <property type="entry name" value="Histidine kinase-like ATPase, C-terminal domain"/>
    <property type="match status" value="1"/>
</dbReference>
<dbReference type="RefSeq" id="WP_328597236.1">
    <property type="nucleotide sequence ID" value="NZ_VUMU01000015.1"/>
</dbReference>
<feature type="transmembrane region" description="Helical" evidence="1">
    <location>
        <begin position="12"/>
        <end position="29"/>
    </location>
</feature>
<keyword evidence="3" id="KW-0418">Kinase</keyword>
<evidence type="ECO:0000259" key="2">
    <source>
        <dbReference type="Pfam" id="PF14501"/>
    </source>
</evidence>
<feature type="transmembrane region" description="Helical" evidence="1">
    <location>
        <begin position="142"/>
        <end position="165"/>
    </location>
</feature>
<keyword evidence="1" id="KW-0812">Transmembrane</keyword>
<dbReference type="AlphaFoldDB" id="A0A6L5YMD0"/>
<evidence type="ECO:0000313" key="3">
    <source>
        <dbReference type="EMBL" id="MST58817.1"/>
    </source>
</evidence>
<dbReference type="GO" id="GO:0016301">
    <property type="term" value="F:kinase activity"/>
    <property type="evidence" value="ECO:0007669"/>
    <property type="project" value="UniProtKB-KW"/>
</dbReference>
<dbReference type="GO" id="GO:0042802">
    <property type="term" value="F:identical protein binding"/>
    <property type="evidence" value="ECO:0007669"/>
    <property type="project" value="TreeGrafter"/>
</dbReference>
<dbReference type="PANTHER" id="PTHR40448">
    <property type="entry name" value="TWO-COMPONENT SENSOR HISTIDINE KINASE"/>
    <property type="match status" value="1"/>
</dbReference>
<evidence type="ECO:0000313" key="4">
    <source>
        <dbReference type="Proteomes" id="UP000476055"/>
    </source>
</evidence>
<reference evidence="3 4" key="1">
    <citation type="submission" date="2019-08" db="EMBL/GenBank/DDBJ databases">
        <title>In-depth cultivation of the pig gut microbiome towards novel bacterial diversity and tailored functional studies.</title>
        <authorList>
            <person name="Wylensek D."/>
            <person name="Hitch T.C.A."/>
            <person name="Clavel T."/>
        </authorList>
    </citation>
    <scope>NUCLEOTIDE SEQUENCE [LARGE SCALE GENOMIC DNA]</scope>
    <source>
        <strain evidence="3 4">WCA3-601-WT-6H</strain>
    </source>
</reference>
<dbReference type="EMBL" id="VUMU01000015">
    <property type="protein sequence ID" value="MST58817.1"/>
    <property type="molecule type" value="Genomic_DNA"/>
</dbReference>
<keyword evidence="4" id="KW-1185">Reference proteome</keyword>
<keyword evidence="1" id="KW-1133">Transmembrane helix</keyword>
<gene>
    <name evidence="3" type="ORF">FYJ59_11320</name>
</gene>
<comment type="caution">
    <text evidence="3">The sequence shown here is derived from an EMBL/GenBank/DDBJ whole genome shotgun (WGS) entry which is preliminary data.</text>
</comment>
<sequence length="488" mass="55825">MYDVLNVCLEIIVALGHGYCLQYFLGAFLESRLPKCKWNGLFVAVLYGALKLLLNLLIPSGYESTVIIEKQILLLFMLIALALCFYKAVHTITVFLVVTFMAVSEISFFLAYMVIQAGNGLFDLWSWCVGQGYITSTEIFDHIINCTVTGMYIVMYLVFGMILYATLKKIKKDFREKEYAMHRTELLFILTPGMVGLLICILLRIIMVTVENGQMKLLYDKYPLLLWIVPVILILSLLSILYSIKLFQDMIYLNREKSSRIILEKQIGSMQEHMSEMERVYSGIRSMKHDMKNTLAVIMQLAAGKCEKENTDLQTYLSELNQTMDRLEIQFKTGNTVVDTLLTMKYHEAVKMIPDLQMDTERLLFPDTLLIQSYDIGIILGNALDNAIEACRKLKGKEPDAETFIRLSSFRKGKMIFMEITNSFDGNVIRKWQSEFPVTDKADKEAHGIGLTNIKNAAGKYHGGVDWSVDNKVFTLSVMLQNERRSNE</sequence>
<feature type="transmembrane region" description="Helical" evidence="1">
    <location>
        <begin position="68"/>
        <end position="86"/>
    </location>
</feature>